<keyword evidence="2" id="KW-0812">Transmembrane</keyword>
<protein>
    <submittedName>
        <fullName evidence="3">FUSC family protein</fullName>
    </submittedName>
</protein>
<feature type="compositionally biased region" description="Basic residues" evidence="1">
    <location>
        <begin position="359"/>
        <end position="373"/>
    </location>
</feature>
<evidence type="ECO:0000313" key="3">
    <source>
        <dbReference type="EMBL" id="MBL1082512.1"/>
    </source>
</evidence>
<feature type="transmembrane region" description="Helical" evidence="2">
    <location>
        <begin position="110"/>
        <end position="128"/>
    </location>
</feature>
<dbReference type="AlphaFoldDB" id="A0A937JNL2"/>
<name>A0A937JNL2_9ACTN</name>
<keyword evidence="2" id="KW-0472">Membrane</keyword>
<dbReference type="Proteomes" id="UP000661858">
    <property type="component" value="Unassembled WGS sequence"/>
</dbReference>
<feature type="region of interest" description="Disordered" evidence="1">
    <location>
        <begin position="341"/>
        <end position="373"/>
    </location>
</feature>
<evidence type="ECO:0000256" key="1">
    <source>
        <dbReference type="SAM" id="MobiDB-lite"/>
    </source>
</evidence>
<feature type="transmembrane region" description="Helical" evidence="2">
    <location>
        <begin position="140"/>
        <end position="161"/>
    </location>
</feature>
<gene>
    <name evidence="3" type="ORF">JK359_11045</name>
</gene>
<proteinExistence type="predicted"/>
<keyword evidence="2" id="KW-1133">Transmembrane helix</keyword>
<comment type="caution">
    <text evidence="3">The sequence shown here is derived from an EMBL/GenBank/DDBJ whole genome shotgun (WGS) entry which is preliminary data.</text>
</comment>
<feature type="transmembrane region" description="Helical" evidence="2">
    <location>
        <begin position="74"/>
        <end position="104"/>
    </location>
</feature>
<keyword evidence="4" id="KW-1185">Reference proteome</keyword>
<organism evidence="3 4">
    <name type="scientific">Streptomyces actinomycinicus</name>
    <dbReference type="NCBI Taxonomy" id="1695166"/>
    <lineage>
        <taxon>Bacteria</taxon>
        <taxon>Bacillati</taxon>
        <taxon>Actinomycetota</taxon>
        <taxon>Actinomycetes</taxon>
        <taxon>Kitasatosporales</taxon>
        <taxon>Streptomycetaceae</taxon>
        <taxon>Streptomyces</taxon>
    </lineage>
</organism>
<evidence type="ECO:0000256" key="2">
    <source>
        <dbReference type="SAM" id="Phobius"/>
    </source>
</evidence>
<accession>A0A937JNL2</accession>
<reference evidence="3" key="1">
    <citation type="submission" date="2021-01" db="EMBL/GenBank/DDBJ databases">
        <title>WGS of actinomycetes isolated from Thailand.</title>
        <authorList>
            <person name="Thawai C."/>
        </authorList>
    </citation>
    <scope>NUCLEOTIDE SEQUENCE</scope>
    <source>
        <strain evidence="3">RCU-197</strain>
    </source>
</reference>
<evidence type="ECO:0000313" key="4">
    <source>
        <dbReference type="Proteomes" id="UP000661858"/>
    </source>
</evidence>
<dbReference type="RefSeq" id="WP_201834428.1">
    <property type="nucleotide sequence ID" value="NZ_JAERRK010000004.1"/>
</dbReference>
<sequence>MRVVRWSALRSRIGPTDCAEAARATVAAGLTWQTCTTLLHTPDPYAGAVAALLIVETTVVRTASAALRYGSGCLFGLLVAVPGALYVQPAMAGLALVVLASVLLARREFLGHYGLHVPTTALITFALVRGRHPGELASHLAEIVLGIAFGLACSALLFPAVRVRSAERALEELRGLVARYLDGLADAVVRHEPPREVLGTDWEQDLDTALERARTEVDEAHESMRWNVRPTARRRHWHLDRRVLRTLSDVARQLTATGRLLDAQPAAAGAGPAFAQPYARLLRTTALCAYACRGGRPHPALPAARQALTRLGATACDRQAATAEGGRLIRPLESALSCLSAPAPAPPVRTRRLTGAPARARRLSRALHPRLRR</sequence>
<dbReference type="EMBL" id="JAERRK010000004">
    <property type="protein sequence ID" value="MBL1082512.1"/>
    <property type="molecule type" value="Genomic_DNA"/>
</dbReference>